<dbReference type="InterPro" id="IPR036737">
    <property type="entry name" value="OmpA-like_sf"/>
</dbReference>
<dbReference type="PROSITE" id="PS01068">
    <property type="entry name" value="OMPA_1"/>
    <property type="match status" value="1"/>
</dbReference>
<reference evidence="8 9" key="1">
    <citation type="submission" date="2017-03" db="EMBL/GenBank/DDBJ databases">
        <authorList>
            <person name="Afonso C.L."/>
            <person name="Miller P.J."/>
            <person name="Scott M.A."/>
            <person name="Spackman E."/>
            <person name="Goraichik I."/>
            <person name="Dimitrov K.M."/>
            <person name="Suarez D.L."/>
            <person name="Swayne D.E."/>
        </authorList>
    </citation>
    <scope>NUCLEOTIDE SEQUENCE [LARGE SCALE GENOMIC DNA]</scope>
    <source>
        <strain evidence="8">SB41UT1</strain>
    </source>
</reference>
<evidence type="ECO:0000313" key="9">
    <source>
        <dbReference type="Proteomes" id="UP000196573"/>
    </source>
</evidence>
<dbReference type="InterPro" id="IPR006665">
    <property type="entry name" value="OmpA-like"/>
</dbReference>
<dbReference type="PRINTS" id="PR01021">
    <property type="entry name" value="OMPADOMAIN"/>
</dbReference>
<dbReference type="GO" id="GO:0051301">
    <property type="term" value="P:cell division"/>
    <property type="evidence" value="ECO:0007669"/>
    <property type="project" value="UniProtKB-UniRule"/>
</dbReference>
<comment type="similarity">
    <text evidence="6">Belongs to the Pal lipoprotein family.</text>
</comment>
<keyword evidence="3 6" id="KW-0564">Palmitate</keyword>
<protein>
    <recommendedName>
        <fullName evidence="6">Peptidoglycan-associated lipoprotein</fullName>
        <shortName evidence="6">PAL</shortName>
    </recommendedName>
</protein>
<dbReference type="GO" id="GO:0009279">
    <property type="term" value="C:cell outer membrane"/>
    <property type="evidence" value="ECO:0007669"/>
    <property type="project" value="UniProtKB-SubCell"/>
</dbReference>
<dbReference type="EMBL" id="FWPT01000001">
    <property type="protein sequence ID" value="SMA36487.1"/>
    <property type="molecule type" value="Genomic_DNA"/>
</dbReference>
<dbReference type="Proteomes" id="UP000196573">
    <property type="component" value="Unassembled WGS sequence"/>
</dbReference>
<evidence type="ECO:0000256" key="4">
    <source>
        <dbReference type="ARBA" id="ARBA00023237"/>
    </source>
</evidence>
<dbReference type="Gene3D" id="3.30.1330.60">
    <property type="entry name" value="OmpA-like domain"/>
    <property type="match status" value="1"/>
</dbReference>
<gene>
    <name evidence="8" type="primary">pal_1</name>
    <name evidence="6" type="synonym">pal</name>
    <name evidence="8" type="ORF">EHSB41UT_00656</name>
</gene>
<dbReference type="PANTHER" id="PTHR30329:SF21">
    <property type="entry name" value="LIPOPROTEIN YIAD-RELATED"/>
    <property type="match status" value="1"/>
</dbReference>
<keyword evidence="6" id="KW-0131">Cell cycle</keyword>
<organism evidence="8 9">
    <name type="scientific">Parendozoicomonas haliclonae</name>
    <dbReference type="NCBI Taxonomy" id="1960125"/>
    <lineage>
        <taxon>Bacteria</taxon>
        <taxon>Pseudomonadati</taxon>
        <taxon>Pseudomonadota</taxon>
        <taxon>Gammaproteobacteria</taxon>
        <taxon>Oceanospirillales</taxon>
        <taxon>Endozoicomonadaceae</taxon>
        <taxon>Parendozoicomonas</taxon>
    </lineage>
</organism>
<keyword evidence="6" id="KW-0132">Cell division</keyword>
<dbReference type="PROSITE" id="PS51257">
    <property type="entry name" value="PROKAR_LIPOPROTEIN"/>
    <property type="match status" value="1"/>
</dbReference>
<dbReference type="OrthoDB" id="9809164at2"/>
<keyword evidence="4 6" id="KW-0998">Cell outer membrane</keyword>
<keyword evidence="5 6" id="KW-0449">Lipoprotein</keyword>
<dbReference type="AlphaFoldDB" id="A0A1X7AFR1"/>
<dbReference type="PROSITE" id="PS51123">
    <property type="entry name" value="OMPA_2"/>
    <property type="match status" value="1"/>
</dbReference>
<sequence>MKFANVAKGVATGLVAVWLVGCASNTQTSGSGTERTLAGENNTQTAVSTPVVDPAVQAVLDSGKVTGSAEQVADLLNKNTVHFAFDSDKLNSSDIQALDVQAAYLTSPVGMGEKLVIEGHTDERGTRTYNLALGERRANAVKNYLVLKGVAASRIEVVSYGFEKPVNPAHTDAAWAENRRAVVIKEKG</sequence>
<dbReference type="PANTHER" id="PTHR30329">
    <property type="entry name" value="STATOR ELEMENT OF FLAGELLAR MOTOR COMPLEX"/>
    <property type="match status" value="1"/>
</dbReference>
<evidence type="ECO:0000259" key="7">
    <source>
        <dbReference type="PROSITE" id="PS51123"/>
    </source>
</evidence>
<comment type="function">
    <text evidence="6">Part of the Tol-Pal system, which plays a role in outer membrane invagination during cell division and is important for maintaining outer membrane integrity.</text>
</comment>
<proteinExistence type="inferred from homology"/>
<comment type="subcellular location">
    <subcellularLocation>
        <location evidence="6">Cell outer membrane</location>
        <topology evidence="6">Lipid-anchor</topology>
    </subcellularLocation>
</comment>
<dbReference type="SUPFAM" id="SSF103088">
    <property type="entry name" value="OmpA-like"/>
    <property type="match status" value="1"/>
</dbReference>
<keyword evidence="9" id="KW-1185">Reference proteome</keyword>
<evidence type="ECO:0000256" key="6">
    <source>
        <dbReference type="HAMAP-Rule" id="MF_02204"/>
    </source>
</evidence>
<evidence type="ECO:0000256" key="2">
    <source>
        <dbReference type="ARBA" id="ARBA00023136"/>
    </source>
</evidence>
<evidence type="ECO:0000256" key="3">
    <source>
        <dbReference type="ARBA" id="ARBA00023139"/>
    </source>
</evidence>
<dbReference type="InterPro" id="IPR039001">
    <property type="entry name" value="Pal"/>
</dbReference>
<dbReference type="InterPro" id="IPR006664">
    <property type="entry name" value="OMP_bac"/>
</dbReference>
<evidence type="ECO:0000256" key="1">
    <source>
        <dbReference type="ARBA" id="ARBA00022729"/>
    </source>
</evidence>
<dbReference type="Pfam" id="PF00691">
    <property type="entry name" value="OmpA"/>
    <property type="match status" value="1"/>
</dbReference>
<accession>A0A1X7AFR1</accession>
<keyword evidence="1 6" id="KW-0732">Signal</keyword>
<dbReference type="RefSeq" id="WP_087106819.1">
    <property type="nucleotide sequence ID" value="NZ_CBCSCN010000004.1"/>
</dbReference>
<evidence type="ECO:0000256" key="5">
    <source>
        <dbReference type="ARBA" id="ARBA00023288"/>
    </source>
</evidence>
<dbReference type="CDD" id="cd07185">
    <property type="entry name" value="OmpA_C-like"/>
    <property type="match status" value="1"/>
</dbReference>
<evidence type="ECO:0000313" key="8">
    <source>
        <dbReference type="EMBL" id="SMA36487.1"/>
    </source>
</evidence>
<dbReference type="HAMAP" id="MF_02204">
    <property type="entry name" value="Pal"/>
    <property type="match status" value="1"/>
</dbReference>
<feature type="domain" description="OmpA-like" evidence="7">
    <location>
        <begin position="70"/>
        <end position="188"/>
    </location>
</feature>
<keyword evidence="2 6" id="KW-0472">Membrane</keyword>
<dbReference type="InterPro" id="IPR050330">
    <property type="entry name" value="Bact_OuterMem_StrucFunc"/>
</dbReference>
<name>A0A1X7AFR1_9GAMM</name>
<comment type="subunit">
    <text evidence="6">The Tol-Pal system is composed of five core proteins: the inner membrane proteins TolA, TolQ and TolR, the periplasmic protein TolB and the outer membrane protein Pal. They form a network linking the inner and outer membranes and the peptidoglycan layer.</text>
</comment>
<dbReference type="InterPro" id="IPR006690">
    <property type="entry name" value="OMPA-like_CS"/>
</dbReference>